<keyword evidence="4" id="KW-1185">Reference proteome</keyword>
<dbReference type="Pfam" id="PF00646">
    <property type="entry name" value="F-box"/>
    <property type="match status" value="1"/>
</dbReference>
<dbReference type="PANTHER" id="PTHR31111:SF111">
    <property type="entry name" value="F-BOX DOMAIN-CONTAINING PROTEIN"/>
    <property type="match status" value="1"/>
</dbReference>
<dbReference type="EMBL" id="CAKOAT010140709">
    <property type="protein sequence ID" value="CAH8338529.1"/>
    <property type="molecule type" value="Genomic_DNA"/>
</dbReference>
<dbReference type="InterPro" id="IPR013187">
    <property type="entry name" value="F-box-assoc_dom_typ3"/>
</dbReference>
<gene>
    <name evidence="3" type="ORF">ERUC_LOCUS14902</name>
</gene>
<dbReference type="Pfam" id="PF08268">
    <property type="entry name" value="FBA_3"/>
    <property type="match status" value="1"/>
</dbReference>
<sequence length="403" mass="46617">MKRKKIDHNIPLDLVVEILIRLPTKSVIKFKSVSKIWLSIIVSRVFIESFASISSTRPRFLVTFTNGIYGKREEKRLFFFSSSQEEGPESAIHYMTLPNPGVSTNNGSCASVHGFMGCQISPGFIICNPSTRQVILLPILPISHCVRPYIRSTCLCYDPVSDQFKAFSLFSPLQREHESHVQHLVLTLKGDKRNYSWRLIQGNFSIPPYYPVTTKICIRGKVYYGAWTPKFGMEPVIVCFDVGSEKLTFIKAHRDFLCWQYEPILLEYKGKLASIIKNRWPFEVFDSFDFWVLEDVEKHEWSKHICAFPLSCWDNVWEGALKMSFPGTNKAGELIIAPRYLQRQLGPFYIFYCNVETNNIRRVRLHGIADDEEFRHSYGFGKTIPGFDDVYITPEHVENLRVL</sequence>
<accession>A0ABC8JUB3</accession>
<dbReference type="InterPro" id="IPR036047">
    <property type="entry name" value="F-box-like_dom_sf"/>
</dbReference>
<comment type="caution">
    <text evidence="3">The sequence shown here is derived from an EMBL/GenBank/DDBJ whole genome shotgun (WGS) entry which is preliminary data.</text>
</comment>
<reference evidence="3 4" key="1">
    <citation type="submission" date="2022-03" db="EMBL/GenBank/DDBJ databases">
        <authorList>
            <person name="Macdonald S."/>
            <person name="Ahmed S."/>
            <person name="Newling K."/>
        </authorList>
    </citation>
    <scope>NUCLEOTIDE SEQUENCE [LARGE SCALE GENOMIC DNA]</scope>
</reference>
<evidence type="ECO:0000313" key="3">
    <source>
        <dbReference type="EMBL" id="CAH8338529.1"/>
    </source>
</evidence>
<dbReference type="AlphaFoldDB" id="A0ABC8JUB3"/>
<protein>
    <recommendedName>
        <fullName evidence="5">F-box domain-containing protein</fullName>
    </recommendedName>
</protein>
<evidence type="ECO:0008006" key="5">
    <source>
        <dbReference type="Google" id="ProtNLM"/>
    </source>
</evidence>
<dbReference type="Proteomes" id="UP001642260">
    <property type="component" value="Unassembled WGS sequence"/>
</dbReference>
<feature type="domain" description="F-box" evidence="1">
    <location>
        <begin position="9"/>
        <end position="46"/>
    </location>
</feature>
<name>A0ABC8JUB3_ERUVS</name>
<proteinExistence type="predicted"/>
<dbReference type="InterPro" id="IPR017451">
    <property type="entry name" value="F-box-assoc_interact_dom"/>
</dbReference>
<evidence type="ECO:0000259" key="2">
    <source>
        <dbReference type="Pfam" id="PF08268"/>
    </source>
</evidence>
<evidence type="ECO:0000259" key="1">
    <source>
        <dbReference type="Pfam" id="PF00646"/>
    </source>
</evidence>
<evidence type="ECO:0000313" key="4">
    <source>
        <dbReference type="Proteomes" id="UP001642260"/>
    </source>
</evidence>
<dbReference type="InterPro" id="IPR001810">
    <property type="entry name" value="F-box_dom"/>
</dbReference>
<dbReference type="PANTHER" id="PTHR31111">
    <property type="entry name" value="BNAA05G37150D PROTEIN-RELATED"/>
    <property type="match status" value="1"/>
</dbReference>
<dbReference type="SUPFAM" id="SSF81383">
    <property type="entry name" value="F-box domain"/>
    <property type="match status" value="1"/>
</dbReference>
<organism evidence="3 4">
    <name type="scientific">Eruca vesicaria subsp. sativa</name>
    <name type="common">Garden rocket</name>
    <name type="synonym">Eruca sativa</name>
    <dbReference type="NCBI Taxonomy" id="29727"/>
    <lineage>
        <taxon>Eukaryota</taxon>
        <taxon>Viridiplantae</taxon>
        <taxon>Streptophyta</taxon>
        <taxon>Embryophyta</taxon>
        <taxon>Tracheophyta</taxon>
        <taxon>Spermatophyta</taxon>
        <taxon>Magnoliopsida</taxon>
        <taxon>eudicotyledons</taxon>
        <taxon>Gunneridae</taxon>
        <taxon>Pentapetalae</taxon>
        <taxon>rosids</taxon>
        <taxon>malvids</taxon>
        <taxon>Brassicales</taxon>
        <taxon>Brassicaceae</taxon>
        <taxon>Brassiceae</taxon>
        <taxon>Eruca</taxon>
    </lineage>
</organism>
<feature type="domain" description="F-box associated beta-propeller type 3" evidence="2">
    <location>
        <begin position="72"/>
        <end position="378"/>
    </location>
</feature>
<dbReference type="NCBIfam" id="TIGR01640">
    <property type="entry name" value="F_box_assoc_1"/>
    <property type="match status" value="1"/>
</dbReference>